<dbReference type="GO" id="GO:0005886">
    <property type="term" value="C:plasma membrane"/>
    <property type="evidence" value="ECO:0007669"/>
    <property type="project" value="UniProtKB-SubCell"/>
</dbReference>
<name>A0A4Q7MVT5_9BACT</name>
<dbReference type="PANTHER" id="PTHR11910">
    <property type="entry name" value="ATP SYNTHASE DELTA CHAIN"/>
    <property type="match status" value="1"/>
</dbReference>
<dbReference type="InterPro" id="IPR020781">
    <property type="entry name" value="ATPase_OSCP/d_CS"/>
</dbReference>
<dbReference type="Proteomes" id="UP000293874">
    <property type="component" value="Unassembled WGS sequence"/>
</dbReference>
<comment type="similarity">
    <text evidence="7">Belongs to the ATPase delta chain family.</text>
</comment>
<comment type="caution">
    <text evidence="8">The sequence shown here is derived from an EMBL/GenBank/DDBJ whole genome shotgun (WGS) entry which is preliminary data.</text>
</comment>
<comment type="function">
    <text evidence="7">This protein is part of the stalk that links CF(0) to CF(1). It either transmits conformational changes from CF(0) to CF(1) or is implicated in proton conduction.</text>
</comment>
<evidence type="ECO:0000256" key="2">
    <source>
        <dbReference type="ARBA" id="ARBA00022448"/>
    </source>
</evidence>
<sequence length="187" mass="20767">MPNPRLAGRYAKSLVDLALERNALEEVYKDMLFLQKVCKNSREFVSLLKSPVVKADKKAAILDAVTGSEITELTASFNRLLVNKGREGNLPEIIAAFIDQYKQYKGIQTVRLTTAVPVSDGLKDQIIAKVQEQAGTKNIDLTTTVDEAILGGFKLEIGDTLVDASISYDLNKIKAQFLNNDFIYKIR</sequence>
<dbReference type="GO" id="GO:0046933">
    <property type="term" value="F:proton-transporting ATP synthase activity, rotational mechanism"/>
    <property type="evidence" value="ECO:0007669"/>
    <property type="project" value="UniProtKB-UniRule"/>
</dbReference>
<evidence type="ECO:0000256" key="7">
    <source>
        <dbReference type="HAMAP-Rule" id="MF_01416"/>
    </source>
</evidence>
<evidence type="ECO:0000256" key="4">
    <source>
        <dbReference type="ARBA" id="ARBA00023065"/>
    </source>
</evidence>
<keyword evidence="9" id="KW-1185">Reference proteome</keyword>
<dbReference type="OrthoDB" id="9802471at2"/>
<dbReference type="InterPro" id="IPR000711">
    <property type="entry name" value="ATPase_OSCP/dsu"/>
</dbReference>
<keyword evidence="7" id="KW-0139">CF(1)</keyword>
<comment type="function">
    <text evidence="7">F(1)F(0) ATP synthase produces ATP from ADP in the presence of a proton or sodium gradient. F-type ATPases consist of two structural domains, F(1) containing the extramembraneous catalytic core and F(0) containing the membrane proton channel, linked together by a central stalk and a peripheral stalk. During catalysis, ATP synthesis in the catalytic domain of F(1) is coupled via a rotary mechanism of the central stalk subunits to proton translocation.</text>
</comment>
<proteinExistence type="inferred from homology"/>
<dbReference type="HAMAP" id="MF_01416">
    <property type="entry name" value="ATP_synth_delta_bact"/>
    <property type="match status" value="1"/>
</dbReference>
<dbReference type="EMBL" id="SGXA01000002">
    <property type="protein sequence ID" value="RZS71233.1"/>
    <property type="molecule type" value="Genomic_DNA"/>
</dbReference>
<dbReference type="Gene3D" id="1.10.520.20">
    <property type="entry name" value="N-terminal domain of the delta subunit of the F1F0-ATP synthase"/>
    <property type="match status" value="1"/>
</dbReference>
<reference evidence="8 9" key="1">
    <citation type="submission" date="2019-02" db="EMBL/GenBank/DDBJ databases">
        <title>Genomic Encyclopedia of Type Strains, Phase IV (KMG-IV): sequencing the most valuable type-strain genomes for metagenomic binning, comparative biology and taxonomic classification.</title>
        <authorList>
            <person name="Goeker M."/>
        </authorList>
    </citation>
    <scope>NUCLEOTIDE SEQUENCE [LARGE SCALE GENOMIC DNA]</scope>
    <source>
        <strain evidence="8 9">DSM 18116</strain>
    </source>
</reference>
<keyword evidence="6 7" id="KW-0066">ATP synthesis</keyword>
<keyword evidence="5 7" id="KW-0472">Membrane</keyword>
<evidence type="ECO:0000313" key="9">
    <source>
        <dbReference type="Proteomes" id="UP000293874"/>
    </source>
</evidence>
<keyword evidence="7" id="KW-1003">Cell membrane</keyword>
<dbReference type="PROSITE" id="PS00389">
    <property type="entry name" value="ATPASE_DELTA"/>
    <property type="match status" value="1"/>
</dbReference>
<dbReference type="PRINTS" id="PR00125">
    <property type="entry name" value="ATPASEDELTA"/>
</dbReference>
<comment type="subcellular location">
    <subcellularLocation>
        <location evidence="7">Cell membrane</location>
        <topology evidence="7">Peripheral membrane protein</topology>
    </subcellularLocation>
    <subcellularLocation>
        <location evidence="1">Membrane</location>
    </subcellularLocation>
</comment>
<keyword evidence="2 7" id="KW-0813">Transport</keyword>
<protein>
    <recommendedName>
        <fullName evidence="7">ATP synthase subunit delta</fullName>
    </recommendedName>
    <alternativeName>
        <fullName evidence="7">ATP synthase F(1) sector subunit delta</fullName>
    </alternativeName>
    <alternativeName>
        <fullName evidence="7">F-type ATPase subunit delta</fullName>
        <shortName evidence="7">F-ATPase subunit delta</shortName>
    </alternativeName>
</protein>
<evidence type="ECO:0000256" key="5">
    <source>
        <dbReference type="ARBA" id="ARBA00023136"/>
    </source>
</evidence>
<evidence type="ECO:0000256" key="3">
    <source>
        <dbReference type="ARBA" id="ARBA00022781"/>
    </source>
</evidence>
<dbReference type="AlphaFoldDB" id="A0A4Q7MVT5"/>
<evidence type="ECO:0000256" key="1">
    <source>
        <dbReference type="ARBA" id="ARBA00004370"/>
    </source>
</evidence>
<dbReference type="RefSeq" id="WP_130541762.1">
    <property type="nucleotide sequence ID" value="NZ_CP042431.1"/>
</dbReference>
<dbReference type="InterPro" id="IPR026015">
    <property type="entry name" value="ATP_synth_OSCP/delta_N_sf"/>
</dbReference>
<dbReference type="Pfam" id="PF00213">
    <property type="entry name" value="OSCP"/>
    <property type="match status" value="1"/>
</dbReference>
<evidence type="ECO:0000256" key="6">
    <source>
        <dbReference type="ARBA" id="ARBA00023310"/>
    </source>
</evidence>
<gene>
    <name evidence="7" type="primary">atpH</name>
    <name evidence="8" type="ORF">EV199_3135</name>
</gene>
<dbReference type="GO" id="GO:0045259">
    <property type="term" value="C:proton-transporting ATP synthase complex"/>
    <property type="evidence" value="ECO:0007669"/>
    <property type="project" value="UniProtKB-KW"/>
</dbReference>
<organism evidence="8 9">
    <name type="scientific">Pseudobacter ginsenosidimutans</name>
    <dbReference type="NCBI Taxonomy" id="661488"/>
    <lineage>
        <taxon>Bacteria</taxon>
        <taxon>Pseudomonadati</taxon>
        <taxon>Bacteroidota</taxon>
        <taxon>Chitinophagia</taxon>
        <taxon>Chitinophagales</taxon>
        <taxon>Chitinophagaceae</taxon>
        <taxon>Pseudobacter</taxon>
    </lineage>
</organism>
<accession>A0A4Q7MVT5</accession>
<evidence type="ECO:0000313" key="8">
    <source>
        <dbReference type="EMBL" id="RZS71233.1"/>
    </source>
</evidence>
<dbReference type="NCBIfam" id="TIGR01145">
    <property type="entry name" value="ATP_synt_delta"/>
    <property type="match status" value="1"/>
</dbReference>
<dbReference type="SUPFAM" id="SSF47928">
    <property type="entry name" value="N-terminal domain of the delta subunit of the F1F0-ATP synthase"/>
    <property type="match status" value="1"/>
</dbReference>
<keyword evidence="3 7" id="KW-0375">Hydrogen ion transport</keyword>
<keyword evidence="4 7" id="KW-0406">Ion transport</keyword>